<keyword evidence="3" id="KW-1185">Reference proteome</keyword>
<dbReference type="EMBL" id="VXLC01000032">
    <property type="protein sequence ID" value="KAA8880623.1"/>
    <property type="molecule type" value="Genomic_DNA"/>
</dbReference>
<dbReference type="InterPro" id="IPR032710">
    <property type="entry name" value="NTF2-like_dom_sf"/>
</dbReference>
<feature type="compositionally biased region" description="Low complexity" evidence="1">
    <location>
        <begin position="1"/>
        <end position="19"/>
    </location>
</feature>
<accession>A0A5N0DV47</accession>
<evidence type="ECO:0000313" key="3">
    <source>
        <dbReference type="Proteomes" id="UP000323876"/>
    </source>
</evidence>
<name>A0A5N0DV47_9NOCA</name>
<dbReference type="AlphaFoldDB" id="A0A5N0DV47"/>
<sequence length="213" mass="22701">MPGGITSSTTSPSRFSTRSAKTAMSFGRSRSIRRDGTGPTRRAIDSTGGMASVHSRGGFHVEARNATRRKATNLNELLDLVHTHYNGLESGDLDLAASPFADDVAAVFPTGPLDGIDALRNLIDSFITAFPDLTIDRRTVWQDGDTAIAEVSFSGTQTGPLATATGEVPASGRRVTFDAVDIFTARSGKVVEHRGYWDNATFLTQLGLLPDSV</sequence>
<dbReference type="PANTHER" id="PTHR38436">
    <property type="entry name" value="POLYKETIDE CYCLASE SNOAL-LIKE DOMAIN"/>
    <property type="match status" value="1"/>
</dbReference>
<organism evidence="2 3">
    <name type="scientific">Nocardia colli</name>
    <dbReference type="NCBI Taxonomy" id="2545717"/>
    <lineage>
        <taxon>Bacteria</taxon>
        <taxon>Bacillati</taxon>
        <taxon>Actinomycetota</taxon>
        <taxon>Actinomycetes</taxon>
        <taxon>Mycobacteriales</taxon>
        <taxon>Nocardiaceae</taxon>
        <taxon>Nocardia</taxon>
    </lineage>
</organism>
<protein>
    <submittedName>
        <fullName evidence="2">Ester cyclase</fullName>
    </submittedName>
</protein>
<dbReference type="SUPFAM" id="SSF54427">
    <property type="entry name" value="NTF2-like"/>
    <property type="match status" value="1"/>
</dbReference>
<dbReference type="Gene3D" id="3.10.450.50">
    <property type="match status" value="1"/>
</dbReference>
<dbReference type="InterPro" id="IPR009959">
    <property type="entry name" value="Cyclase_SnoaL-like"/>
</dbReference>
<evidence type="ECO:0000313" key="2">
    <source>
        <dbReference type="EMBL" id="KAA8880623.1"/>
    </source>
</evidence>
<dbReference type="Pfam" id="PF07366">
    <property type="entry name" value="SnoaL"/>
    <property type="match status" value="1"/>
</dbReference>
<evidence type="ECO:0000256" key="1">
    <source>
        <dbReference type="SAM" id="MobiDB-lite"/>
    </source>
</evidence>
<dbReference type="OrthoDB" id="672913at2"/>
<dbReference type="Proteomes" id="UP000323876">
    <property type="component" value="Unassembled WGS sequence"/>
</dbReference>
<reference evidence="2 3" key="1">
    <citation type="submission" date="2019-09" db="EMBL/GenBank/DDBJ databases">
        <authorList>
            <person name="Wang X."/>
        </authorList>
    </citation>
    <scope>NUCLEOTIDE SEQUENCE [LARGE SCALE GENOMIC DNA]</scope>
    <source>
        <strain evidence="2 3">CICC 11023</strain>
    </source>
</reference>
<proteinExistence type="predicted"/>
<feature type="region of interest" description="Disordered" evidence="1">
    <location>
        <begin position="1"/>
        <end position="54"/>
    </location>
</feature>
<gene>
    <name evidence="2" type="ORF">F3087_40615</name>
</gene>
<comment type="caution">
    <text evidence="2">The sequence shown here is derived from an EMBL/GenBank/DDBJ whole genome shotgun (WGS) entry which is preliminary data.</text>
</comment>
<dbReference type="PANTHER" id="PTHR38436:SF1">
    <property type="entry name" value="ESTER CYCLASE"/>
    <property type="match status" value="1"/>
</dbReference>
<dbReference type="GO" id="GO:0030638">
    <property type="term" value="P:polyketide metabolic process"/>
    <property type="evidence" value="ECO:0007669"/>
    <property type="project" value="InterPro"/>
</dbReference>